<evidence type="ECO:0000259" key="3">
    <source>
        <dbReference type="Pfam" id="PF17171"/>
    </source>
</evidence>
<dbReference type="SFLD" id="SFLDG01200">
    <property type="entry name" value="SUF1.1"/>
    <property type="match status" value="1"/>
</dbReference>
<name>A0A8W8KY14_MAGGI</name>
<reference evidence="5" key="1">
    <citation type="submission" date="2022-08" db="UniProtKB">
        <authorList>
            <consortium name="EnsemblMetazoa"/>
        </authorList>
    </citation>
    <scope>IDENTIFICATION</scope>
    <source>
        <strain evidence="5">05x7-T-G4-1.051#20</strain>
    </source>
</reference>
<keyword evidence="2" id="KW-1133">Transmembrane helix</keyword>
<keyword evidence="2" id="KW-0472">Membrane</keyword>
<evidence type="ECO:0000256" key="2">
    <source>
        <dbReference type="SAM" id="Phobius"/>
    </source>
</evidence>
<evidence type="ECO:0000259" key="4">
    <source>
        <dbReference type="Pfam" id="PF17172"/>
    </source>
</evidence>
<dbReference type="InterPro" id="IPR012336">
    <property type="entry name" value="Thioredoxin-like_fold"/>
</dbReference>
<dbReference type="Pfam" id="PF17172">
    <property type="entry name" value="GST_N_4"/>
    <property type="match status" value="1"/>
</dbReference>
<dbReference type="GO" id="GO:0005737">
    <property type="term" value="C:cytoplasm"/>
    <property type="evidence" value="ECO:0007669"/>
    <property type="project" value="TreeGrafter"/>
</dbReference>
<keyword evidence="6" id="KW-1185">Reference proteome</keyword>
<evidence type="ECO:0008006" key="7">
    <source>
        <dbReference type="Google" id="ProtNLM"/>
    </source>
</evidence>
<dbReference type="SUPFAM" id="SSF47616">
    <property type="entry name" value="GST C-terminal domain-like"/>
    <property type="match status" value="1"/>
</dbReference>
<dbReference type="PANTHER" id="PTHR12289:SF41">
    <property type="entry name" value="FAILED AXON CONNECTIONS-RELATED"/>
    <property type="match status" value="1"/>
</dbReference>
<dbReference type="CDD" id="cd03193">
    <property type="entry name" value="GST_C_Metaxin"/>
    <property type="match status" value="1"/>
</dbReference>
<dbReference type="SFLD" id="SFLDS00019">
    <property type="entry name" value="Glutathione_Transferase_(cytos"/>
    <property type="match status" value="1"/>
</dbReference>
<keyword evidence="2" id="KW-0812">Transmembrane</keyword>
<dbReference type="InterPro" id="IPR026928">
    <property type="entry name" value="FAX/IsoI-like"/>
</dbReference>
<dbReference type="InterPro" id="IPR036282">
    <property type="entry name" value="Glutathione-S-Trfase_C_sf"/>
</dbReference>
<organism evidence="5 6">
    <name type="scientific">Magallana gigas</name>
    <name type="common">Pacific oyster</name>
    <name type="synonym">Crassostrea gigas</name>
    <dbReference type="NCBI Taxonomy" id="29159"/>
    <lineage>
        <taxon>Eukaryota</taxon>
        <taxon>Metazoa</taxon>
        <taxon>Spiralia</taxon>
        <taxon>Lophotrochozoa</taxon>
        <taxon>Mollusca</taxon>
        <taxon>Bivalvia</taxon>
        <taxon>Autobranchia</taxon>
        <taxon>Pteriomorphia</taxon>
        <taxon>Ostreida</taxon>
        <taxon>Ostreoidea</taxon>
        <taxon>Ostreidae</taxon>
        <taxon>Magallana</taxon>
    </lineage>
</organism>
<dbReference type="SFLD" id="SFLDG01180">
    <property type="entry name" value="SUF1"/>
    <property type="match status" value="1"/>
</dbReference>
<accession>A0A8W8KY14</accession>
<dbReference type="Pfam" id="PF17171">
    <property type="entry name" value="GST_C_6"/>
    <property type="match status" value="1"/>
</dbReference>
<dbReference type="Proteomes" id="UP000005408">
    <property type="component" value="Unassembled WGS sequence"/>
</dbReference>
<dbReference type="InterPro" id="IPR033468">
    <property type="entry name" value="Metaxin_GST"/>
</dbReference>
<dbReference type="AlphaFoldDB" id="A0A8W8KY14"/>
<dbReference type="Gene3D" id="1.20.1050.10">
    <property type="match status" value="1"/>
</dbReference>
<feature type="transmembrane region" description="Helical" evidence="2">
    <location>
        <begin position="12"/>
        <end position="30"/>
    </location>
</feature>
<comment type="similarity">
    <text evidence="1">Belongs to the FAX family.</text>
</comment>
<dbReference type="InterPro" id="IPR040079">
    <property type="entry name" value="Glutathione_S-Trfase"/>
</dbReference>
<proteinExistence type="inferred from homology"/>
<evidence type="ECO:0000313" key="5">
    <source>
        <dbReference type="EnsemblMetazoa" id="G25753.10:cds"/>
    </source>
</evidence>
<protein>
    <recommendedName>
        <fullName evidence="7">Failed axon connections-like protein</fullName>
    </recommendedName>
</protein>
<dbReference type="InterPro" id="IPR050931">
    <property type="entry name" value="Mito_Protein_Transport_Metaxin"/>
</dbReference>
<sequence>KMVSIKTFLNIHRGEIFVAATMGIVLIIVIRKRQKKRIKKAYPSNTIIHHQIGRGPYAPSITPFAVKLETYLRMAKVPYLNENDSVTNRSSKGKLTWIEYNGQEVADSEFCIQFINKTFNIDLDKNFSDEEIGAGRAIQRMVDEHLHWTVALQRWVYDPKHGIDVRKFLNIPWPMFYMVGNLVKKQSYAQGVGRHSEEEVLQVMDEDLMALSKFLGMKKFMLGEQASQTDCAVFGMLSQIHWHSFGGTGETLYKKYPNLSAYCERMKAKFWPDWNECITEGWTRTAEFFGPIIYNTK</sequence>
<feature type="domain" description="Metaxin glutathione S-transferase" evidence="3">
    <location>
        <begin position="205"/>
        <end position="266"/>
    </location>
</feature>
<feature type="domain" description="Thioredoxin-like fold" evidence="4">
    <location>
        <begin position="63"/>
        <end position="158"/>
    </location>
</feature>
<dbReference type="PANTHER" id="PTHR12289">
    <property type="entry name" value="METAXIN RELATED"/>
    <property type="match status" value="1"/>
</dbReference>
<evidence type="ECO:0000256" key="1">
    <source>
        <dbReference type="ARBA" id="ARBA00006475"/>
    </source>
</evidence>
<evidence type="ECO:0000313" key="6">
    <source>
        <dbReference type="Proteomes" id="UP000005408"/>
    </source>
</evidence>
<dbReference type="EnsemblMetazoa" id="G25753.10">
    <property type="protein sequence ID" value="G25753.10:cds"/>
    <property type="gene ID" value="G25753"/>
</dbReference>